<dbReference type="SUPFAM" id="SSF81296">
    <property type="entry name" value="E set domains"/>
    <property type="match status" value="1"/>
</dbReference>
<organism evidence="2 3">
    <name type="scientific">Trifolium pratense</name>
    <name type="common">Red clover</name>
    <dbReference type="NCBI Taxonomy" id="57577"/>
    <lineage>
        <taxon>Eukaryota</taxon>
        <taxon>Viridiplantae</taxon>
        <taxon>Streptophyta</taxon>
        <taxon>Embryophyta</taxon>
        <taxon>Tracheophyta</taxon>
        <taxon>Spermatophyta</taxon>
        <taxon>Magnoliopsida</taxon>
        <taxon>eudicotyledons</taxon>
        <taxon>Gunneridae</taxon>
        <taxon>Pentapetalae</taxon>
        <taxon>rosids</taxon>
        <taxon>fabids</taxon>
        <taxon>Fabales</taxon>
        <taxon>Fabaceae</taxon>
        <taxon>Papilionoideae</taxon>
        <taxon>50 kb inversion clade</taxon>
        <taxon>NPAAA clade</taxon>
        <taxon>Hologalegina</taxon>
        <taxon>IRL clade</taxon>
        <taxon>Trifolieae</taxon>
        <taxon>Trifolium</taxon>
    </lineage>
</organism>
<accession>A0A2K3LEN3</accession>
<reference evidence="2 3" key="2">
    <citation type="journal article" date="2017" name="Front. Plant Sci.">
        <title>Gene Classification and Mining of Molecular Markers Useful in Red Clover (Trifolium pratense) Breeding.</title>
        <authorList>
            <person name="Istvanek J."/>
            <person name="Dluhosova J."/>
            <person name="Dluhos P."/>
            <person name="Patkova L."/>
            <person name="Nedelnik J."/>
            <person name="Repkova J."/>
        </authorList>
    </citation>
    <scope>NUCLEOTIDE SEQUENCE [LARGE SCALE GENOMIC DNA]</scope>
    <source>
        <strain evidence="3">cv. Tatra</strain>
        <tissue evidence="2">Young leaves</tissue>
    </source>
</reference>
<dbReference type="AlphaFoldDB" id="A0A2K3LEN3"/>
<dbReference type="STRING" id="57577.A0A2K3LEN3"/>
<feature type="non-terminal residue" evidence="2">
    <location>
        <position position="1"/>
    </location>
</feature>
<dbReference type="Proteomes" id="UP000236291">
    <property type="component" value="Unassembled WGS sequence"/>
</dbReference>
<proteinExistence type="predicted"/>
<reference evidence="2 3" key="1">
    <citation type="journal article" date="2014" name="Am. J. Bot.">
        <title>Genome assembly and annotation for red clover (Trifolium pratense; Fabaceae).</title>
        <authorList>
            <person name="Istvanek J."/>
            <person name="Jaros M."/>
            <person name="Krenek A."/>
            <person name="Repkova J."/>
        </authorList>
    </citation>
    <scope>NUCLEOTIDE SEQUENCE [LARGE SCALE GENOMIC DNA]</scope>
    <source>
        <strain evidence="3">cv. Tatra</strain>
        <tissue evidence="2">Young leaves</tissue>
    </source>
</reference>
<dbReference type="InterPro" id="IPR014756">
    <property type="entry name" value="Ig_E-set"/>
</dbReference>
<evidence type="ECO:0000313" key="2">
    <source>
        <dbReference type="EMBL" id="PNX77005.1"/>
    </source>
</evidence>
<feature type="domain" description="GEX2 N-terminal Ig-like" evidence="1">
    <location>
        <begin position="6"/>
        <end position="44"/>
    </location>
</feature>
<evidence type="ECO:0000259" key="1">
    <source>
        <dbReference type="Pfam" id="PF23616"/>
    </source>
</evidence>
<sequence>GNVYPSVCVASWKGVKYEFEAGSKATIMVLLKDAFGNGISKTRQLKYPIYLILVIQFIVTKAGNFSLRIEGGNQTLNGSPLPLKVNPGVIDVTKCVAKLKIEHHVCHLSSKMEIFIHQLDQYGNLVSGLYPFDAEVVERDTNLTIPIADLHFQEVEAGNSVIFLWQLGTRKLHINNIRRQA</sequence>
<name>A0A2K3LEN3_TRIPR</name>
<comment type="caution">
    <text evidence="2">The sequence shown here is derived from an EMBL/GenBank/DDBJ whole genome shotgun (WGS) entry which is preliminary data.</text>
</comment>
<dbReference type="EMBL" id="ASHM01031621">
    <property type="protein sequence ID" value="PNX77005.1"/>
    <property type="molecule type" value="Genomic_DNA"/>
</dbReference>
<dbReference type="InterPro" id="IPR056434">
    <property type="entry name" value="Ig_GEX2_N"/>
</dbReference>
<protein>
    <recommendedName>
        <fullName evidence="1">GEX2 N-terminal Ig-like domain-containing protein</fullName>
    </recommendedName>
</protein>
<dbReference type="Pfam" id="PF23616">
    <property type="entry name" value="Ig_GEX2_N"/>
    <property type="match status" value="2"/>
</dbReference>
<feature type="domain" description="GEX2 N-terminal Ig-like" evidence="1">
    <location>
        <begin position="54"/>
        <end position="85"/>
    </location>
</feature>
<gene>
    <name evidence="2" type="ORF">L195_g032965</name>
</gene>
<evidence type="ECO:0000313" key="3">
    <source>
        <dbReference type="Proteomes" id="UP000236291"/>
    </source>
</evidence>